<evidence type="ECO:0000313" key="1">
    <source>
        <dbReference type="EMBL" id="DAC79947.1"/>
    </source>
</evidence>
<keyword evidence="1" id="KW-0614">Plasmid</keyword>
<dbReference type="EMBL" id="BK010831">
    <property type="protein sequence ID" value="DAC79947.1"/>
    <property type="molecule type" value="Genomic_DNA"/>
</dbReference>
<gene>
    <name evidence="1" type="ORF">VNG_6359a</name>
</gene>
<protein>
    <submittedName>
        <fullName evidence="1">Uncharacterized protein</fullName>
    </submittedName>
</protein>
<proteinExistence type="predicted"/>
<name>A0A510NB65_HALSA</name>
<accession>A0A510NB65</accession>
<dbReference type="AlphaFoldDB" id="A0A510NB65"/>
<organism evidence="1">
    <name type="scientific">Halobacterium salinarum (strain ATCC 700922 / JCM 11081 / NRC-1)</name>
    <name type="common">Halobacterium halobium</name>
    <dbReference type="NCBI Taxonomy" id="64091"/>
    <lineage>
        <taxon>Archaea</taxon>
        <taxon>Methanobacteriati</taxon>
        <taxon>Methanobacteriota</taxon>
        <taxon>Stenosarchaea group</taxon>
        <taxon>Halobacteria</taxon>
        <taxon>Halobacteriales</taxon>
        <taxon>Halobacteriaceae</taxon>
        <taxon>Halobacterium</taxon>
        <taxon>Halobacterium salinarum NRC-34001</taxon>
    </lineage>
</organism>
<sequence length="80" mass="9336">MKVKLESLRWRLLTRRNTAEYQRIGRDSRLPSSDLGSERRRRVASELSKLVRKAFSTLCSGLLFVVVGLQERFPESVSRR</sequence>
<reference evidence="1" key="2">
    <citation type="journal article" date="2015" name="Life">
        <title>A manual curation strategy to improve genome annotation: application to a set of haloarchael genomes.</title>
        <authorList>
            <person name="Pfeiffer F."/>
            <person name="Oesterhelt D."/>
        </authorList>
    </citation>
    <scope>NUCLEOTIDE SEQUENCE</scope>
    <source>
        <strain evidence="1">NRC-1</strain>
        <plasmid evidence="1">pNRC200</plasmid>
    </source>
</reference>
<reference evidence="1" key="1">
    <citation type="journal article" date="2008" name="Genomics">
        <title>Evolution in the laboratory: the genome of Halobacterium salinarum strain R1 compared to that of strain NRC-1.</title>
        <authorList>
            <person name="Pfeiffer F."/>
            <person name="Schuster S.C."/>
            <person name="Broicher A."/>
            <person name="Falb M."/>
            <person name="Palm P."/>
            <person name="Rodewald K."/>
            <person name="Ruepp A."/>
            <person name="Soppa J."/>
            <person name="Tittor J."/>
            <person name="Oesterhelt D."/>
        </authorList>
    </citation>
    <scope>NUCLEOTIDE SEQUENCE</scope>
    <source>
        <strain evidence="1">NRC-1</strain>
        <plasmid evidence="1">pNRC200</plasmid>
    </source>
</reference>
<geneLocation type="plasmid" evidence="1">
    <name>pNRC200</name>
</geneLocation>
<reference evidence="1" key="3">
    <citation type="journal article" date="2019" name="Microbiol. Resour. Announc.">
        <title>The genome of the Halobacterium salinarum type strain is closely related to that of the laboratory strains NRC-1 and R1.</title>
        <authorList>
            <person name="Pfeiffer F."/>
            <person name="Marchfelder A."/>
            <person name="Habermann B.H."/>
            <person name="Dyall-Smith M."/>
        </authorList>
    </citation>
    <scope>NUCLEOTIDE SEQUENCE</scope>
    <source>
        <strain evidence="1">NRC-1</strain>
        <plasmid evidence="1">pNRC200</plasmid>
    </source>
</reference>